<dbReference type="KEGG" id="bcai:K788_0007749"/>
<name>A0A0P0R790_9BURK</name>
<gene>
    <name evidence="2" type="ORF">K788_0007749</name>
</gene>
<sequence length="40" mass="4189">MRISAKVKNAGGTLPETFRDNGISYRSSKAPSADLPASPP</sequence>
<accession>A0A0P0R790</accession>
<evidence type="ECO:0000313" key="2">
    <source>
        <dbReference type="EMBL" id="ALL63818.1"/>
    </source>
</evidence>
<reference evidence="2 3" key="1">
    <citation type="journal article" date="2014" name="Genome Announc.">
        <title>Draft Genome Sequence of the Haloacid-Degrading Burkholderia caribensis Strain MBA4.</title>
        <authorList>
            <person name="Pan Y."/>
            <person name="Kong K.F."/>
            <person name="Tsang J.S."/>
        </authorList>
    </citation>
    <scope>NUCLEOTIDE SEQUENCE [LARGE SCALE GENOMIC DNA]</scope>
    <source>
        <strain evidence="2 3">MBA4</strain>
    </source>
</reference>
<protein>
    <submittedName>
        <fullName evidence="2">Uncharacterized protein</fullName>
    </submittedName>
</protein>
<evidence type="ECO:0000313" key="3">
    <source>
        <dbReference type="Proteomes" id="UP000019146"/>
    </source>
</evidence>
<organism evidence="2 3">
    <name type="scientific">Paraburkholderia caribensis MBA4</name>
    <dbReference type="NCBI Taxonomy" id="1323664"/>
    <lineage>
        <taxon>Bacteria</taxon>
        <taxon>Pseudomonadati</taxon>
        <taxon>Pseudomonadota</taxon>
        <taxon>Betaproteobacteria</taxon>
        <taxon>Burkholderiales</taxon>
        <taxon>Burkholderiaceae</taxon>
        <taxon>Paraburkholderia</taxon>
    </lineage>
</organism>
<evidence type="ECO:0000256" key="1">
    <source>
        <dbReference type="SAM" id="MobiDB-lite"/>
    </source>
</evidence>
<proteinExistence type="predicted"/>
<dbReference type="Proteomes" id="UP000019146">
    <property type="component" value="Chromosome 1"/>
</dbReference>
<feature type="region of interest" description="Disordered" evidence="1">
    <location>
        <begin position="1"/>
        <end position="40"/>
    </location>
</feature>
<dbReference type="AlphaFoldDB" id="A0A0P0R790"/>
<dbReference type="EMBL" id="CP012746">
    <property type="protein sequence ID" value="ALL63818.1"/>
    <property type="molecule type" value="Genomic_DNA"/>
</dbReference>